<dbReference type="OMA" id="AFHSDIY"/>
<comment type="caution">
    <text evidence="2">The sequence shown here is derived from an EMBL/GenBank/DDBJ whole genome shotgun (WGS) entry which is preliminary data.</text>
</comment>
<organism evidence="2 3">
    <name type="scientific">Serendipita indica (strain DSM 11827)</name>
    <name type="common">Root endophyte fungus</name>
    <name type="synonym">Piriformospora indica</name>
    <dbReference type="NCBI Taxonomy" id="1109443"/>
    <lineage>
        <taxon>Eukaryota</taxon>
        <taxon>Fungi</taxon>
        <taxon>Dikarya</taxon>
        <taxon>Basidiomycota</taxon>
        <taxon>Agaricomycotina</taxon>
        <taxon>Agaricomycetes</taxon>
        <taxon>Sebacinales</taxon>
        <taxon>Serendipitaceae</taxon>
        <taxon>Serendipita</taxon>
    </lineage>
</organism>
<keyword evidence="3" id="KW-1185">Reference proteome</keyword>
<protein>
    <recommendedName>
        <fullName evidence="4">Mitochondrial outer membrane protein IML2</fullName>
    </recommendedName>
</protein>
<evidence type="ECO:0000256" key="1">
    <source>
        <dbReference type="SAM" id="MobiDB-lite"/>
    </source>
</evidence>
<feature type="compositionally biased region" description="Low complexity" evidence="1">
    <location>
        <begin position="311"/>
        <end position="327"/>
    </location>
</feature>
<dbReference type="InParanoid" id="G4TCB2"/>
<dbReference type="OrthoDB" id="2154985at2759"/>
<dbReference type="eggNOG" id="KOG3783">
    <property type="taxonomic scope" value="Eukaryota"/>
</dbReference>
<feature type="region of interest" description="Disordered" evidence="1">
    <location>
        <begin position="137"/>
        <end position="171"/>
    </location>
</feature>
<sequence>MGREIGSNASPLHLLGLGATVFLQAALGLEANFIKQAADLLSQAESAISQRRKAAKSLASSSVGKSKENVIRFPVGTEWDILHADVVVLQGMVHTLSESYYGYLQALYALNSAHSKFVKLQKNIFPRGFDGHKPFIATTMKQSPDSSSPSTSAITSAPTPSRPSLPKAKSAPAASGLFTRLVGTQEKTITSTSSSSQGVVEEQPPNGYIEELVVCGAAFGFGLFNLIFSFLPAKARGLVGILGYKADRALALRSLAVSAAASSTDPHAVFSGLEARHPKGALWILNRAKICHFTGRSDEAISALQTALAPVETQSETSSTEKPSTSPDASDAKLGTSGFMQVDSLLVFELAWILLAQARYKEAAEAFLRMLHVSSWSPATYTMLAAGCFLLAGGKDDAQLLLDQMPLNKSDKKGPGGPLPTEAYISYKMTTWKEKATRQKGETRLVDVIGVSPVDEMAIMWNNHHRADKSVITEKIGYLSSLQPPPSIQTLSTGESSQVQLDGEELASRSLLLGVFHGSLGAFSTARHFLEEATATHVDGPNSWVAPTAIYEQAILDLQETETQVSQLESNDPARRERWKTTFDRVIPRLERATALASNSTNLAARIESRVGMLKDEIASKRIALGI</sequence>
<gene>
    <name evidence="2" type="ORF">PIIN_02807</name>
</gene>
<evidence type="ECO:0008006" key="4">
    <source>
        <dbReference type="Google" id="ProtNLM"/>
    </source>
</evidence>
<dbReference type="InterPro" id="IPR019412">
    <property type="entry name" value="IML2/TPR_39"/>
</dbReference>
<proteinExistence type="predicted"/>
<dbReference type="InterPro" id="IPR011990">
    <property type="entry name" value="TPR-like_helical_dom_sf"/>
</dbReference>
<feature type="region of interest" description="Disordered" evidence="1">
    <location>
        <begin position="311"/>
        <end position="332"/>
    </location>
</feature>
<dbReference type="PANTHER" id="PTHR31859">
    <property type="entry name" value="TETRATRICOPEPTIDE REPEAT PROTEIN 39 FAMILY MEMBER"/>
    <property type="match status" value="1"/>
</dbReference>
<evidence type="ECO:0000313" key="3">
    <source>
        <dbReference type="Proteomes" id="UP000007148"/>
    </source>
</evidence>
<evidence type="ECO:0000313" key="2">
    <source>
        <dbReference type="EMBL" id="CCA68947.1"/>
    </source>
</evidence>
<dbReference type="GO" id="GO:0005634">
    <property type="term" value="C:nucleus"/>
    <property type="evidence" value="ECO:0007669"/>
    <property type="project" value="TreeGrafter"/>
</dbReference>
<dbReference type="AlphaFoldDB" id="G4TCB2"/>
<name>G4TCB2_SERID</name>
<dbReference type="Gene3D" id="1.25.40.10">
    <property type="entry name" value="Tetratricopeptide repeat domain"/>
    <property type="match status" value="1"/>
</dbReference>
<dbReference type="GO" id="GO:0005741">
    <property type="term" value="C:mitochondrial outer membrane"/>
    <property type="evidence" value="ECO:0007669"/>
    <property type="project" value="TreeGrafter"/>
</dbReference>
<dbReference type="FunCoup" id="G4TCB2">
    <property type="interactions" value="62"/>
</dbReference>
<reference evidence="2 3" key="1">
    <citation type="journal article" date="2011" name="PLoS Pathog.">
        <title>Endophytic Life Strategies Decoded by Genome and Transcriptome Analyses of the Mutualistic Root Symbiont Piriformospora indica.</title>
        <authorList>
            <person name="Zuccaro A."/>
            <person name="Lahrmann U."/>
            <person name="Guldener U."/>
            <person name="Langen G."/>
            <person name="Pfiffi S."/>
            <person name="Biedenkopf D."/>
            <person name="Wong P."/>
            <person name="Samans B."/>
            <person name="Grimm C."/>
            <person name="Basiewicz M."/>
            <person name="Murat C."/>
            <person name="Martin F."/>
            <person name="Kogel K.H."/>
        </authorList>
    </citation>
    <scope>NUCLEOTIDE SEQUENCE [LARGE SCALE GENOMIC DNA]</scope>
    <source>
        <strain evidence="2 3">DSM 11827</strain>
    </source>
</reference>
<dbReference type="Proteomes" id="UP000007148">
    <property type="component" value="Unassembled WGS sequence"/>
</dbReference>
<dbReference type="PANTHER" id="PTHR31859:SF1">
    <property type="entry name" value="TETRATRICOPEPTIDE REPEAT PROTEIN 39C"/>
    <property type="match status" value="1"/>
</dbReference>
<dbReference type="EMBL" id="CAFZ01000043">
    <property type="protein sequence ID" value="CCA68947.1"/>
    <property type="molecule type" value="Genomic_DNA"/>
</dbReference>
<accession>G4TCB2</accession>
<dbReference type="HOGENOM" id="CLU_023297_0_0_1"/>
<feature type="compositionally biased region" description="Low complexity" evidence="1">
    <location>
        <begin position="143"/>
        <end position="171"/>
    </location>
</feature>
<dbReference type="GO" id="GO:0005829">
    <property type="term" value="C:cytosol"/>
    <property type="evidence" value="ECO:0007669"/>
    <property type="project" value="TreeGrafter"/>
</dbReference>
<dbReference type="SUPFAM" id="SSF48452">
    <property type="entry name" value="TPR-like"/>
    <property type="match status" value="1"/>
</dbReference>
<dbReference type="Pfam" id="PF10300">
    <property type="entry name" value="Iml2-TPR_39"/>
    <property type="match status" value="2"/>
</dbReference>